<dbReference type="AlphaFoldDB" id="A0A3S4ZHY8"/>
<dbReference type="Proteomes" id="UP000784294">
    <property type="component" value="Unassembled WGS sequence"/>
</dbReference>
<reference evidence="2" key="1">
    <citation type="submission" date="2018-11" db="EMBL/GenBank/DDBJ databases">
        <authorList>
            <consortium name="Pathogen Informatics"/>
        </authorList>
    </citation>
    <scope>NUCLEOTIDE SEQUENCE</scope>
</reference>
<sequence>MESFDGEPLVVSVIDSFRSKIIQVHVEKRPNREHDSLLQDPDSEDYVDTIHSGKGNLEEDDGVTRKSNSGGVWSRLAE</sequence>
<name>A0A3S4ZHY8_9PLAT</name>
<gene>
    <name evidence="2" type="ORF">PXEA_LOCUS5390</name>
</gene>
<dbReference type="EMBL" id="CAAALY010013340">
    <property type="protein sequence ID" value="VEL11950.1"/>
    <property type="molecule type" value="Genomic_DNA"/>
</dbReference>
<evidence type="ECO:0000313" key="3">
    <source>
        <dbReference type="Proteomes" id="UP000784294"/>
    </source>
</evidence>
<evidence type="ECO:0000313" key="2">
    <source>
        <dbReference type="EMBL" id="VEL11950.1"/>
    </source>
</evidence>
<proteinExistence type="predicted"/>
<protein>
    <submittedName>
        <fullName evidence="2">Uncharacterized protein</fullName>
    </submittedName>
</protein>
<keyword evidence="3" id="KW-1185">Reference proteome</keyword>
<comment type="caution">
    <text evidence="2">The sequence shown here is derived from an EMBL/GenBank/DDBJ whole genome shotgun (WGS) entry which is preliminary data.</text>
</comment>
<organism evidence="2 3">
    <name type="scientific">Protopolystoma xenopodis</name>
    <dbReference type="NCBI Taxonomy" id="117903"/>
    <lineage>
        <taxon>Eukaryota</taxon>
        <taxon>Metazoa</taxon>
        <taxon>Spiralia</taxon>
        <taxon>Lophotrochozoa</taxon>
        <taxon>Platyhelminthes</taxon>
        <taxon>Monogenea</taxon>
        <taxon>Polyopisthocotylea</taxon>
        <taxon>Polystomatidea</taxon>
        <taxon>Polystomatidae</taxon>
        <taxon>Protopolystoma</taxon>
    </lineage>
</organism>
<evidence type="ECO:0000256" key="1">
    <source>
        <dbReference type="SAM" id="MobiDB-lite"/>
    </source>
</evidence>
<feature type="region of interest" description="Disordered" evidence="1">
    <location>
        <begin position="30"/>
        <end position="78"/>
    </location>
</feature>
<accession>A0A3S4ZHY8</accession>